<keyword evidence="2" id="KW-1185">Reference proteome</keyword>
<sequence>MSHQLVPAPSSFCGLDTDFSTPQVPGTRTRTQRPWFHPAKFLEFKQKKPNAGHLICTLMYSNPVMLLCNGGPVFSIKWRLEMDPGVLPKPSLVRICKIHGIVNA</sequence>
<dbReference type="eggNOG" id="ENOG502RQ8N">
    <property type="taxonomic scope" value="Eukaryota"/>
</dbReference>
<name>C5FMM8_ARTOC</name>
<protein>
    <submittedName>
        <fullName evidence="1">Uncharacterized protein</fullName>
    </submittedName>
</protein>
<dbReference type="VEuPathDB" id="FungiDB:MCYG_03950"/>
<reference evidence="2" key="1">
    <citation type="journal article" date="2012" name="MBio">
        <title>Comparative genome analysis of Trichophyton rubrum and related dermatophytes reveals candidate genes involved in infection.</title>
        <authorList>
            <person name="Martinez D.A."/>
            <person name="Oliver B.G."/>
            <person name="Graeser Y."/>
            <person name="Goldberg J.M."/>
            <person name="Li W."/>
            <person name="Martinez-Rossi N.M."/>
            <person name="Monod M."/>
            <person name="Shelest E."/>
            <person name="Barton R.C."/>
            <person name="Birch E."/>
            <person name="Brakhage A.A."/>
            <person name="Chen Z."/>
            <person name="Gurr S.J."/>
            <person name="Heiman D."/>
            <person name="Heitman J."/>
            <person name="Kosti I."/>
            <person name="Rossi A."/>
            <person name="Saif S."/>
            <person name="Samalova M."/>
            <person name="Saunders C.W."/>
            <person name="Shea T."/>
            <person name="Summerbell R.C."/>
            <person name="Xu J."/>
            <person name="Young S."/>
            <person name="Zeng Q."/>
            <person name="Birren B.W."/>
            <person name="Cuomo C.A."/>
            <person name="White T.C."/>
        </authorList>
    </citation>
    <scope>NUCLEOTIDE SEQUENCE [LARGE SCALE GENOMIC DNA]</scope>
    <source>
        <strain evidence="2">ATCC MYA-4605 / CBS 113480</strain>
    </source>
</reference>
<dbReference type="AlphaFoldDB" id="C5FMM8"/>
<dbReference type="GeneID" id="9222766"/>
<organism evidence="1 2">
    <name type="scientific">Arthroderma otae (strain ATCC MYA-4605 / CBS 113480)</name>
    <name type="common">Microsporum canis</name>
    <dbReference type="NCBI Taxonomy" id="554155"/>
    <lineage>
        <taxon>Eukaryota</taxon>
        <taxon>Fungi</taxon>
        <taxon>Dikarya</taxon>
        <taxon>Ascomycota</taxon>
        <taxon>Pezizomycotina</taxon>
        <taxon>Eurotiomycetes</taxon>
        <taxon>Eurotiomycetidae</taxon>
        <taxon>Onygenales</taxon>
        <taxon>Arthrodermataceae</taxon>
        <taxon>Microsporum</taxon>
    </lineage>
</organism>
<proteinExistence type="predicted"/>
<accession>C5FMM8</accession>
<dbReference type="HOGENOM" id="CLU_2249475_0_0_1"/>
<dbReference type="EMBL" id="DS995703">
    <property type="protein sequence ID" value="EEQ31131.1"/>
    <property type="molecule type" value="Genomic_DNA"/>
</dbReference>
<gene>
    <name evidence="1" type="ORF">MCYG_03950</name>
</gene>
<dbReference type="RefSeq" id="XP_002848444.1">
    <property type="nucleotide sequence ID" value="XM_002848398.1"/>
</dbReference>
<evidence type="ECO:0000313" key="1">
    <source>
        <dbReference type="EMBL" id="EEQ31131.1"/>
    </source>
</evidence>
<dbReference type="Proteomes" id="UP000002035">
    <property type="component" value="Unassembled WGS sequence"/>
</dbReference>
<evidence type="ECO:0000313" key="2">
    <source>
        <dbReference type="Proteomes" id="UP000002035"/>
    </source>
</evidence>